<dbReference type="OrthoDB" id="4569182at2759"/>
<proteinExistence type="predicted"/>
<sequence length="933" mass="106701">MDVPIKEEAPSAAEANPRDIVTTPPGKYLPFAWDSCSKDPLRSRISIKQQAVEDAFHHAKFICHSIVSALKDEKPETFKELFDQEIVAWMDEICQLEEAHMNFEVLVGVAGVTGAGKSTVLNMLLGIPELLPSSNSEASTSSACRVSWNHNDDPEHEFTAVVAFREQEDVRRELEMIYEALAECHRIKETSADDEEELFQQEAENEKTIEEGLQKILAVWGKEREEVEELSAEDLLASNEDVLSVLGTSKHFHAADKEKFSEEIKPYLDSSATTEGYQTWPLVKEARIFVKADILRHGIALVDLPGLCDAVESRAQAAERYNQQIDTTIIVTPSVRAINEKTGFQLMSKYQALRMKLDGKLQKNRSCIVASQMDNIDCDIFSGNSPEAKNKASLKEDLESIKSLSKRIGHLDQRIKDTRKKVVEYRNRKQKAIIDRDALKPTGVDKRYQEKMKTARNRVNNTTRLVPVHAALSLRACKGRAKWTCMSMRHSQIEKRLTENLERQWKEMEGTSQQLSSSERLTDIFSVSATAYRDLLKGRKVTGFPTESYTGIPQLSQWLCDSVMEKREVHLDSLLNALRRLAHGIQRWSNVNAEELHLWSEKIKSFDPFTQIHQTQEICKREAGRVATRWAARYPNDMTSSVFMAWTTFNAILKRGGGPYKFRSKIGDSQEYNFPEALIVPILEKVVLKTWHNVFQVKIPAAEKRIMPRVDAIWDQYVEEPVCQIQETAPQLIPHVLECIPIVRGVKDEICDKVHETLTKLSKCSAEIHPEFRTTMEEKLKPMFDKCLEIKGKGHYQARRKYLQDNVKAKNTRMFSDGFKKMKRRYETHLAKVPQEFSAIAQFAVTKTVNEKQQKLSDSATMFREKVGQTAMQWVAEWRVPRYEASSARPHSLLLPRRYVEPEPEELDEEGNAVESRDKAEDDGDFAMEEDSE</sequence>
<dbReference type="HOGENOM" id="CLU_005249_2_0_1"/>
<dbReference type="Proteomes" id="UP000008065">
    <property type="component" value="Unassembled WGS sequence"/>
</dbReference>
<feature type="domain" description="Dynamin N-terminal" evidence="2">
    <location>
        <begin position="107"/>
        <end position="347"/>
    </location>
</feature>
<reference evidence="4" key="1">
    <citation type="journal article" date="2011" name="Genetics">
        <title>Massive changes in genome architecture accompany the transition to self-fertility in the filamentous fungus Neurospora tetrasperma.</title>
        <authorList>
            <person name="Ellison C.E."/>
            <person name="Stajich J.E."/>
            <person name="Jacobson D.J."/>
            <person name="Natvig D.O."/>
            <person name="Lapidus A."/>
            <person name="Foster B."/>
            <person name="Aerts A."/>
            <person name="Riley R."/>
            <person name="Lindquist E.A."/>
            <person name="Grigoriev I.V."/>
            <person name="Taylor J.W."/>
        </authorList>
    </citation>
    <scope>NUCLEOTIDE SEQUENCE [LARGE SCALE GENOMIC DNA]</scope>
    <source>
        <strain evidence="4">FGSC 2508 / P0657</strain>
    </source>
</reference>
<dbReference type="AlphaFoldDB" id="F8MW44"/>
<feature type="compositionally biased region" description="Acidic residues" evidence="1">
    <location>
        <begin position="902"/>
        <end position="912"/>
    </location>
</feature>
<organism evidence="3 4">
    <name type="scientific">Neurospora tetrasperma (strain FGSC 2508 / ATCC MYA-4615 / P0657)</name>
    <dbReference type="NCBI Taxonomy" id="510951"/>
    <lineage>
        <taxon>Eukaryota</taxon>
        <taxon>Fungi</taxon>
        <taxon>Dikarya</taxon>
        <taxon>Ascomycota</taxon>
        <taxon>Pezizomycotina</taxon>
        <taxon>Sordariomycetes</taxon>
        <taxon>Sordariomycetidae</taxon>
        <taxon>Sordariales</taxon>
        <taxon>Sordariaceae</taxon>
        <taxon>Neurospora</taxon>
    </lineage>
</organism>
<feature type="compositionally biased region" description="Acidic residues" evidence="1">
    <location>
        <begin position="921"/>
        <end position="933"/>
    </location>
</feature>
<dbReference type="PANTHER" id="PTHR36681:SF3">
    <property type="entry name" value="NUCLEAR GTPASE, GERMINAL CENTER-ASSOCIATED, TANDEM DUPLICATE 3"/>
    <property type="match status" value="1"/>
</dbReference>
<dbReference type="EMBL" id="GL891307">
    <property type="protein sequence ID" value="EGO54039.1"/>
    <property type="molecule type" value="Genomic_DNA"/>
</dbReference>
<dbReference type="InterPro" id="IPR045063">
    <property type="entry name" value="Dynamin_N"/>
</dbReference>
<evidence type="ECO:0000313" key="3">
    <source>
        <dbReference type="EMBL" id="EGO54039.1"/>
    </source>
</evidence>
<dbReference type="Pfam" id="PF00350">
    <property type="entry name" value="Dynamin_N"/>
    <property type="match status" value="1"/>
</dbReference>
<evidence type="ECO:0000259" key="2">
    <source>
        <dbReference type="Pfam" id="PF00350"/>
    </source>
</evidence>
<evidence type="ECO:0000256" key="1">
    <source>
        <dbReference type="SAM" id="MobiDB-lite"/>
    </source>
</evidence>
<protein>
    <recommendedName>
        <fullName evidence="2">Dynamin N-terminal domain-containing protein</fullName>
    </recommendedName>
</protein>
<dbReference type="VEuPathDB" id="FungiDB:NEUTE1DRAFT_103513"/>
<keyword evidence="4" id="KW-1185">Reference proteome</keyword>
<dbReference type="Gene3D" id="3.40.50.300">
    <property type="entry name" value="P-loop containing nucleotide triphosphate hydrolases"/>
    <property type="match status" value="1"/>
</dbReference>
<feature type="region of interest" description="Disordered" evidence="1">
    <location>
        <begin position="891"/>
        <end position="933"/>
    </location>
</feature>
<evidence type="ECO:0000313" key="4">
    <source>
        <dbReference type="Proteomes" id="UP000008065"/>
    </source>
</evidence>
<dbReference type="KEGG" id="nte:NEUTE1DRAFT103513"/>
<gene>
    <name evidence="3" type="ORF">NEUTE1DRAFT_103513</name>
</gene>
<dbReference type="GeneID" id="20822024"/>
<name>F8MW44_NEUT8</name>
<dbReference type="RefSeq" id="XP_009854039.1">
    <property type="nucleotide sequence ID" value="XM_009855737.1"/>
</dbReference>
<dbReference type="InterPro" id="IPR027417">
    <property type="entry name" value="P-loop_NTPase"/>
</dbReference>
<accession>F8MW44</accession>
<dbReference type="PANTHER" id="PTHR36681">
    <property type="entry name" value="NUCLEAR GTPASE, GERMINAL CENTER-ASSOCIATED, TANDEM DUPLICATE 3"/>
    <property type="match status" value="1"/>
</dbReference>
<dbReference type="SUPFAM" id="SSF52540">
    <property type="entry name" value="P-loop containing nucleoside triphosphate hydrolases"/>
    <property type="match status" value="1"/>
</dbReference>